<gene>
    <name evidence="3" type="ORF">PPAR00522_LOCUS18001</name>
</gene>
<name>A0A7S0VK68_9CHLO</name>
<feature type="region of interest" description="Disordered" evidence="1">
    <location>
        <begin position="1"/>
        <end position="20"/>
    </location>
</feature>
<dbReference type="AlphaFoldDB" id="A0A7S0VK68"/>
<proteinExistence type="predicted"/>
<evidence type="ECO:0000259" key="2">
    <source>
        <dbReference type="Pfam" id="PF25805"/>
    </source>
</evidence>
<evidence type="ECO:0000256" key="1">
    <source>
        <dbReference type="SAM" id="MobiDB-lite"/>
    </source>
</evidence>
<dbReference type="PANTHER" id="PTHR21074:SF0">
    <property type="entry name" value="IQ AND UBIQUITIN-LIKE DOMAIN-CONTAINING PROTEIN"/>
    <property type="match status" value="1"/>
</dbReference>
<dbReference type="PANTHER" id="PTHR21074">
    <property type="entry name" value="IQ AND UBIQUITIN-LIKE DOMAIN-CONTAINING PROTEIN"/>
    <property type="match status" value="1"/>
</dbReference>
<dbReference type="Pfam" id="PF25805">
    <property type="entry name" value="IQUB"/>
    <property type="match status" value="1"/>
</dbReference>
<protein>
    <recommendedName>
        <fullName evidence="2">IQ motif and ubiquitin-like domain-containing protein</fullName>
    </recommendedName>
</protein>
<organism evidence="3">
    <name type="scientific">Polytomella parva</name>
    <dbReference type="NCBI Taxonomy" id="51329"/>
    <lineage>
        <taxon>Eukaryota</taxon>
        <taxon>Viridiplantae</taxon>
        <taxon>Chlorophyta</taxon>
        <taxon>core chlorophytes</taxon>
        <taxon>Chlorophyceae</taxon>
        <taxon>CS clade</taxon>
        <taxon>Chlamydomonadales</taxon>
        <taxon>Chlamydomonadaceae</taxon>
        <taxon>Polytomella</taxon>
    </lineage>
</organism>
<accession>A0A7S0VK68</accession>
<dbReference type="PROSITE" id="PS50096">
    <property type="entry name" value="IQ"/>
    <property type="match status" value="1"/>
</dbReference>
<feature type="domain" description="IQ motif and ubiquitin-like" evidence="2">
    <location>
        <begin position="304"/>
        <end position="439"/>
    </location>
</feature>
<evidence type="ECO:0000313" key="3">
    <source>
        <dbReference type="EMBL" id="CAD8785776.1"/>
    </source>
</evidence>
<dbReference type="InterPro" id="IPR037695">
    <property type="entry name" value="IQUB"/>
</dbReference>
<sequence length="467" mass="54724">MDSAVQYSGENGGAESDFGSLNNLQQGMIAQQQKGQPQAMSQDQQMQLQLQMMQRQNDYIREKFRAIDVEIDQGPDIPRHLIQVLLDYTQMDRKPYLGGFKHKLTSVVYHHASTQTPRQPKYTEADRKLSRETQTVKVKKHHQQTFRDQATQMERPGFLLNTSSDREVVPGRYQTADERDIIVERATRCIQRWTRGWMGRKRAAYLRARKAERESFLSEQELLAQKEAEMHRRKEILRRMHPRTAEDFDILFNELEAWRIQETRKVKEASLEKEQESQILKQLLHKEIKLLQTIDRLRINANIENRELRIQAMLTEMAKPKLFDLRNGNKVDVHTHFTTRAKELQQLYNGLNLPLLTVDERLDVLLHVKWTVKEFDAPLTRQIVELIDREADLLNRGRSPKLLEGLRKRVSNLFLNFIQTPEFNPEATRFQVVPMDFEQYIFHRVSDAKARPLLPKPPGTIGAEATA</sequence>
<dbReference type="EMBL" id="HBFM01027816">
    <property type="protein sequence ID" value="CAD8785776.1"/>
    <property type="molecule type" value="Transcribed_RNA"/>
</dbReference>
<reference evidence="3" key="1">
    <citation type="submission" date="2021-01" db="EMBL/GenBank/DDBJ databases">
        <authorList>
            <person name="Corre E."/>
            <person name="Pelletier E."/>
            <person name="Niang G."/>
            <person name="Scheremetjew M."/>
            <person name="Finn R."/>
            <person name="Kale V."/>
            <person name="Holt S."/>
            <person name="Cochrane G."/>
            <person name="Meng A."/>
            <person name="Brown T."/>
            <person name="Cohen L."/>
        </authorList>
    </citation>
    <scope>NUCLEOTIDE SEQUENCE</scope>
    <source>
        <strain evidence="3">SAG 63-3</strain>
    </source>
</reference>
<dbReference type="InterPro" id="IPR057887">
    <property type="entry name" value="IQUB_helical"/>
</dbReference>